<dbReference type="SUPFAM" id="SSF52047">
    <property type="entry name" value="RNI-like"/>
    <property type="match status" value="1"/>
</dbReference>
<dbReference type="EMBL" id="KN837109">
    <property type="protein sequence ID" value="KIJ46081.1"/>
    <property type="molecule type" value="Genomic_DNA"/>
</dbReference>
<feature type="compositionally biased region" description="Acidic residues" evidence="1">
    <location>
        <begin position="96"/>
        <end position="108"/>
    </location>
</feature>
<dbReference type="AlphaFoldDB" id="A0A0C9W455"/>
<reference evidence="2 3" key="1">
    <citation type="submission" date="2014-06" db="EMBL/GenBank/DDBJ databases">
        <title>Evolutionary Origins and Diversification of the Mycorrhizal Mutualists.</title>
        <authorList>
            <consortium name="DOE Joint Genome Institute"/>
            <consortium name="Mycorrhizal Genomics Consortium"/>
            <person name="Kohler A."/>
            <person name="Kuo A."/>
            <person name="Nagy L.G."/>
            <person name="Floudas D."/>
            <person name="Copeland A."/>
            <person name="Barry K.W."/>
            <person name="Cichocki N."/>
            <person name="Veneault-Fourrey C."/>
            <person name="LaButti K."/>
            <person name="Lindquist E.A."/>
            <person name="Lipzen A."/>
            <person name="Lundell T."/>
            <person name="Morin E."/>
            <person name="Murat C."/>
            <person name="Riley R."/>
            <person name="Ohm R."/>
            <person name="Sun H."/>
            <person name="Tunlid A."/>
            <person name="Henrissat B."/>
            <person name="Grigoriev I.V."/>
            <person name="Hibbett D.S."/>
            <person name="Martin F."/>
        </authorList>
    </citation>
    <scope>NUCLEOTIDE SEQUENCE [LARGE SCALE GENOMIC DNA]</scope>
    <source>
        <strain evidence="2 3">SS14</strain>
    </source>
</reference>
<feature type="compositionally biased region" description="Basic and acidic residues" evidence="1">
    <location>
        <begin position="109"/>
        <end position="120"/>
    </location>
</feature>
<feature type="region of interest" description="Disordered" evidence="1">
    <location>
        <begin position="93"/>
        <end position="148"/>
    </location>
</feature>
<keyword evidence="3" id="KW-1185">Reference proteome</keyword>
<evidence type="ECO:0000313" key="2">
    <source>
        <dbReference type="EMBL" id="KIJ46081.1"/>
    </source>
</evidence>
<dbReference type="Proteomes" id="UP000054279">
    <property type="component" value="Unassembled WGS sequence"/>
</dbReference>
<feature type="compositionally biased region" description="Acidic residues" evidence="1">
    <location>
        <begin position="121"/>
        <end position="135"/>
    </location>
</feature>
<protein>
    <submittedName>
        <fullName evidence="2">Uncharacterized protein</fullName>
    </submittedName>
</protein>
<accession>A0A0C9W455</accession>
<feature type="compositionally biased region" description="Basic and acidic residues" evidence="1">
    <location>
        <begin position="136"/>
        <end position="148"/>
    </location>
</feature>
<sequence>MLRQGGSFRTTPNLRRLTMDWVPTDEVMRRENKHYARWMFWGRDEEQKALAGVFSPSHRHASNFALPKVYRTVVFQIPDVGQAHVEAYVSARSYEEGEEGGEEGETDGEDARVLENKEDGGEGEEDEDEDEDEDEREHAEDMDMDIREQDNSGWTVTKDAKRVLEVELDKLHNIMNRARSLKQNTEHLQYIQHLHLVQEEFDDAYEEVLLFARGLSLESLLLQGCIITPELMDVISTLSTLTTVHVDDYIFTFYLWEDMDPRIFFATLHQITLWNCD</sequence>
<name>A0A0C9W455_SPHS4</name>
<gene>
    <name evidence="2" type="ORF">M422DRAFT_250510</name>
</gene>
<organism evidence="2 3">
    <name type="scientific">Sphaerobolus stellatus (strain SS14)</name>
    <dbReference type="NCBI Taxonomy" id="990650"/>
    <lineage>
        <taxon>Eukaryota</taxon>
        <taxon>Fungi</taxon>
        <taxon>Dikarya</taxon>
        <taxon>Basidiomycota</taxon>
        <taxon>Agaricomycotina</taxon>
        <taxon>Agaricomycetes</taxon>
        <taxon>Phallomycetidae</taxon>
        <taxon>Geastrales</taxon>
        <taxon>Sphaerobolaceae</taxon>
        <taxon>Sphaerobolus</taxon>
    </lineage>
</organism>
<evidence type="ECO:0000256" key="1">
    <source>
        <dbReference type="SAM" id="MobiDB-lite"/>
    </source>
</evidence>
<proteinExistence type="predicted"/>
<dbReference type="HOGENOM" id="CLU_1005330_0_0_1"/>
<evidence type="ECO:0000313" key="3">
    <source>
        <dbReference type="Proteomes" id="UP000054279"/>
    </source>
</evidence>